<accession>A0ABU9VDV4</accession>
<evidence type="ECO:0000313" key="2">
    <source>
        <dbReference type="EMBL" id="MEN0641807.1"/>
    </source>
</evidence>
<dbReference type="Proteomes" id="UP001418796">
    <property type="component" value="Unassembled WGS sequence"/>
</dbReference>
<name>A0ABU9VDV4_9BACI</name>
<feature type="transmembrane region" description="Helical" evidence="1">
    <location>
        <begin position="7"/>
        <end position="27"/>
    </location>
</feature>
<evidence type="ECO:0000313" key="3">
    <source>
        <dbReference type="Proteomes" id="UP001418796"/>
    </source>
</evidence>
<evidence type="ECO:0000256" key="1">
    <source>
        <dbReference type="SAM" id="Phobius"/>
    </source>
</evidence>
<sequence length="99" mass="11358">MRLITWLKRCLGLACLFGVIYFVIHLIDQSSWNPGGWNDKTMGWIQDSVPGTWFVEQLTFFTTYEFNVLITTIGLGMIIGMVSDFLYTVVLKREGSVEQ</sequence>
<comment type="caution">
    <text evidence="2">The sequence shown here is derived from an EMBL/GenBank/DDBJ whole genome shotgun (WGS) entry which is preliminary data.</text>
</comment>
<proteinExistence type="predicted"/>
<protein>
    <recommendedName>
        <fullName evidence="4">DUF4306 domain-containing protein</fullName>
    </recommendedName>
</protein>
<evidence type="ECO:0008006" key="4">
    <source>
        <dbReference type="Google" id="ProtNLM"/>
    </source>
</evidence>
<keyword evidence="1" id="KW-1133">Transmembrane helix</keyword>
<organism evidence="2 3">
    <name type="scientific">Alkalicoccobacillus gibsonii</name>
    <dbReference type="NCBI Taxonomy" id="79881"/>
    <lineage>
        <taxon>Bacteria</taxon>
        <taxon>Bacillati</taxon>
        <taxon>Bacillota</taxon>
        <taxon>Bacilli</taxon>
        <taxon>Bacillales</taxon>
        <taxon>Bacillaceae</taxon>
        <taxon>Alkalicoccobacillus</taxon>
    </lineage>
</organism>
<gene>
    <name evidence="2" type="ORF">MKY91_01340</name>
</gene>
<keyword evidence="1" id="KW-0472">Membrane</keyword>
<reference evidence="2 3" key="1">
    <citation type="submission" date="2024-03" db="EMBL/GenBank/DDBJ databases">
        <title>Bacilli Hybrid Assemblies.</title>
        <authorList>
            <person name="Kovac J."/>
        </authorList>
    </citation>
    <scope>NUCLEOTIDE SEQUENCE [LARGE SCALE GENOMIC DNA]</scope>
    <source>
        <strain evidence="2 3">FSL R7-0666</strain>
    </source>
</reference>
<feature type="transmembrane region" description="Helical" evidence="1">
    <location>
        <begin position="68"/>
        <end position="90"/>
    </location>
</feature>
<dbReference type="EMBL" id="JBCITK010000001">
    <property type="protein sequence ID" value="MEN0641807.1"/>
    <property type="molecule type" value="Genomic_DNA"/>
</dbReference>
<dbReference type="RefSeq" id="WP_343128993.1">
    <property type="nucleotide sequence ID" value="NZ_JBCITK010000001.1"/>
</dbReference>
<keyword evidence="1" id="KW-0812">Transmembrane</keyword>
<keyword evidence="3" id="KW-1185">Reference proteome</keyword>